<accession>A0A2T0USK1</accession>
<name>A0A2T0USK1_9ACTN</name>
<protein>
    <submittedName>
        <fullName evidence="1">Uncharacterized protein</fullName>
    </submittedName>
</protein>
<dbReference type="EMBL" id="PVTJ01000002">
    <property type="protein sequence ID" value="PRY60890.1"/>
    <property type="molecule type" value="Genomic_DNA"/>
</dbReference>
<dbReference type="OrthoDB" id="5175059at2"/>
<dbReference type="SUPFAM" id="SSF50993">
    <property type="entry name" value="Peptidase/esterase 'gauge' domain"/>
    <property type="match status" value="1"/>
</dbReference>
<evidence type="ECO:0000313" key="2">
    <source>
        <dbReference type="Proteomes" id="UP000238176"/>
    </source>
</evidence>
<gene>
    <name evidence="1" type="ORF">B0I28_102502</name>
</gene>
<keyword evidence="2" id="KW-1185">Reference proteome</keyword>
<sequence>MTRRSRLRRSARRQDTPRRMLRRRTAPRRVRALAAAAGALGALALLALTACDADSVTGRDAAAHDGVFYGLGDDHRLYRWDASTDEAEPVLDLSGVWDGEGDVGTVLRSSLSIDPRQRTAAWIEGGSPDAVLRFGDLDSGEITTAASYPLDHACIDPTWLPDGSALLAHRAAVWGDGAAAGDATPLPVESWGDTEWYSPDAGQLPTTVDLAEQGCRLRWYTAEDGSAQALYHDLQVTRFYRIDTDGTVLDTIEIPDLTGTEPLTIGFVGTDPSGRYACVVDGYGPYGAFKGGFTIRAESGTRVIDLDTGEAAGDEDASLCTSLHDDGYVSRDGATAAFIGYDGTAKWSVELPEAIKESPVLFFYPNSQD</sequence>
<comment type="caution">
    <text evidence="1">The sequence shown here is derived from an EMBL/GenBank/DDBJ whole genome shotgun (WGS) entry which is preliminary data.</text>
</comment>
<dbReference type="AlphaFoldDB" id="A0A2T0USK1"/>
<proteinExistence type="predicted"/>
<dbReference type="Proteomes" id="UP000238176">
    <property type="component" value="Unassembled WGS sequence"/>
</dbReference>
<evidence type="ECO:0000313" key="1">
    <source>
        <dbReference type="EMBL" id="PRY60890.1"/>
    </source>
</evidence>
<organism evidence="1 2">
    <name type="scientific">Glycomyces artemisiae</name>
    <dbReference type="NCBI Taxonomy" id="1076443"/>
    <lineage>
        <taxon>Bacteria</taxon>
        <taxon>Bacillati</taxon>
        <taxon>Actinomycetota</taxon>
        <taxon>Actinomycetes</taxon>
        <taxon>Glycomycetales</taxon>
        <taxon>Glycomycetaceae</taxon>
        <taxon>Glycomyces</taxon>
    </lineage>
</organism>
<dbReference type="RefSeq" id="WP_146147995.1">
    <property type="nucleotide sequence ID" value="NZ_PVTJ01000002.1"/>
</dbReference>
<reference evidence="1 2" key="1">
    <citation type="submission" date="2018-03" db="EMBL/GenBank/DDBJ databases">
        <title>Genomic Encyclopedia of Type Strains, Phase III (KMG-III): the genomes of soil and plant-associated and newly described type strains.</title>
        <authorList>
            <person name="Whitman W."/>
        </authorList>
    </citation>
    <scope>NUCLEOTIDE SEQUENCE [LARGE SCALE GENOMIC DNA]</scope>
    <source>
        <strain evidence="1 2">CGMCC 4.7067</strain>
    </source>
</reference>